<dbReference type="OrthoDB" id="5325862at2759"/>
<comment type="caution">
    <text evidence="2">The sequence shown here is derived from an EMBL/GenBank/DDBJ whole genome shotgun (WGS) entry which is preliminary data.</text>
</comment>
<protein>
    <submittedName>
        <fullName evidence="2">Uncharacterized protein</fullName>
    </submittedName>
</protein>
<sequence length="270" mass="28406">MATFAIRRPSSFRELPDAIVPLYTSFRRARGSGTCELKAGYDPTSDILVSTTYRWGPGKPPILTLHSGNDTTTTSIAGRASSPAPSASSSSSSPARGGGGAISKSAFHRTLVFRTRFGTFTWRYATRAERKAANANSLVILERVVAVAHAPAAPSASAAASSSSASSSSVFASARRRPVAETTDVVVAEVARFVRSDQTRTPGTSKHTAGNGGLLLLDLSSWQGEKADPADAEEVRRLAVASCISLMKKEVDRRRVQQMMTMAAVIGGGS</sequence>
<accession>A0A9P1MBV6</accession>
<dbReference type="EMBL" id="CALLCH030000016">
    <property type="protein sequence ID" value="CAI4217704.1"/>
    <property type="molecule type" value="Genomic_DNA"/>
</dbReference>
<evidence type="ECO:0000313" key="2">
    <source>
        <dbReference type="EMBL" id="CAI4217704.1"/>
    </source>
</evidence>
<organism evidence="2 3">
    <name type="scientific">Parascedosporium putredinis</name>
    <dbReference type="NCBI Taxonomy" id="1442378"/>
    <lineage>
        <taxon>Eukaryota</taxon>
        <taxon>Fungi</taxon>
        <taxon>Dikarya</taxon>
        <taxon>Ascomycota</taxon>
        <taxon>Pezizomycotina</taxon>
        <taxon>Sordariomycetes</taxon>
        <taxon>Hypocreomycetidae</taxon>
        <taxon>Microascales</taxon>
        <taxon>Microascaceae</taxon>
        <taxon>Parascedosporium</taxon>
    </lineage>
</organism>
<keyword evidence="3" id="KW-1185">Reference proteome</keyword>
<gene>
    <name evidence="2" type="ORF">PPNO1_LOCUS7307</name>
</gene>
<evidence type="ECO:0000313" key="3">
    <source>
        <dbReference type="Proteomes" id="UP000838763"/>
    </source>
</evidence>
<feature type="compositionally biased region" description="Low complexity" evidence="1">
    <location>
        <begin position="75"/>
        <end position="95"/>
    </location>
</feature>
<feature type="region of interest" description="Disordered" evidence="1">
    <location>
        <begin position="60"/>
        <end position="101"/>
    </location>
</feature>
<name>A0A9P1MBV6_9PEZI</name>
<dbReference type="AlphaFoldDB" id="A0A9P1MBV6"/>
<reference evidence="2" key="1">
    <citation type="submission" date="2022-11" db="EMBL/GenBank/DDBJ databases">
        <authorList>
            <person name="Scott C."/>
            <person name="Bruce N."/>
        </authorList>
    </citation>
    <scope>NUCLEOTIDE SEQUENCE</scope>
</reference>
<proteinExistence type="predicted"/>
<dbReference type="Proteomes" id="UP000838763">
    <property type="component" value="Unassembled WGS sequence"/>
</dbReference>
<evidence type="ECO:0000256" key="1">
    <source>
        <dbReference type="SAM" id="MobiDB-lite"/>
    </source>
</evidence>